<dbReference type="EMBL" id="JABBWD010000016">
    <property type="protein sequence ID" value="KAG1778271.1"/>
    <property type="molecule type" value="Genomic_DNA"/>
</dbReference>
<evidence type="ECO:0000256" key="1">
    <source>
        <dbReference type="SAM" id="MobiDB-lite"/>
    </source>
</evidence>
<proteinExistence type="predicted"/>
<evidence type="ECO:0000313" key="2">
    <source>
        <dbReference type="EMBL" id="KAG1778271.1"/>
    </source>
</evidence>
<name>A0A9P6ZYP8_9AGAM</name>
<gene>
    <name evidence="2" type="ORF">EV702DRAFT_1196277</name>
</gene>
<keyword evidence="3" id="KW-1185">Reference proteome</keyword>
<feature type="region of interest" description="Disordered" evidence="1">
    <location>
        <begin position="171"/>
        <end position="193"/>
    </location>
</feature>
<accession>A0A9P6ZYP8</accession>
<sequence length="193" mass="21178">MNPRYPSPSPGAHFIIQNIKTYFSCHLMTSRTALHLEPENYGIVRPSGSSKIGSARAKTSSTRAYQKASAVKKRKIEYSPMTLIVIALDATRAESGRLHDKLRQQTALPVDISSPMESISHHSSVKSLQPDTVISLADPPSELRSIDPPLDDQLSLDFLALLYPQQLSPCMTTPASSQAQGSTPHHFQSYLPP</sequence>
<comment type="caution">
    <text evidence="2">The sequence shown here is derived from an EMBL/GenBank/DDBJ whole genome shotgun (WGS) entry which is preliminary data.</text>
</comment>
<feature type="compositionally biased region" description="Polar residues" evidence="1">
    <location>
        <begin position="171"/>
        <end position="186"/>
    </location>
</feature>
<protein>
    <submittedName>
        <fullName evidence="2">Uncharacterized protein</fullName>
    </submittedName>
</protein>
<dbReference type="Proteomes" id="UP000714275">
    <property type="component" value="Unassembled WGS sequence"/>
</dbReference>
<dbReference type="OrthoDB" id="2953420at2759"/>
<evidence type="ECO:0000313" key="3">
    <source>
        <dbReference type="Proteomes" id="UP000714275"/>
    </source>
</evidence>
<organism evidence="2 3">
    <name type="scientific">Suillus placidus</name>
    <dbReference type="NCBI Taxonomy" id="48579"/>
    <lineage>
        <taxon>Eukaryota</taxon>
        <taxon>Fungi</taxon>
        <taxon>Dikarya</taxon>
        <taxon>Basidiomycota</taxon>
        <taxon>Agaricomycotina</taxon>
        <taxon>Agaricomycetes</taxon>
        <taxon>Agaricomycetidae</taxon>
        <taxon>Boletales</taxon>
        <taxon>Suillineae</taxon>
        <taxon>Suillaceae</taxon>
        <taxon>Suillus</taxon>
    </lineage>
</organism>
<dbReference type="AlphaFoldDB" id="A0A9P6ZYP8"/>
<reference evidence="2" key="1">
    <citation type="journal article" date="2020" name="New Phytol.">
        <title>Comparative genomics reveals dynamic genome evolution in host specialist ectomycorrhizal fungi.</title>
        <authorList>
            <person name="Lofgren L.A."/>
            <person name="Nguyen N.H."/>
            <person name="Vilgalys R."/>
            <person name="Ruytinx J."/>
            <person name="Liao H.L."/>
            <person name="Branco S."/>
            <person name="Kuo A."/>
            <person name="LaButti K."/>
            <person name="Lipzen A."/>
            <person name="Andreopoulos W."/>
            <person name="Pangilinan J."/>
            <person name="Riley R."/>
            <person name="Hundley H."/>
            <person name="Na H."/>
            <person name="Barry K."/>
            <person name="Grigoriev I.V."/>
            <person name="Stajich J.E."/>
            <person name="Kennedy P.G."/>
        </authorList>
    </citation>
    <scope>NUCLEOTIDE SEQUENCE</scope>
    <source>
        <strain evidence="2">DOB743</strain>
    </source>
</reference>